<comment type="cofactor">
    <cofactor evidence="1">
        <name>FAD</name>
        <dbReference type="ChEBI" id="CHEBI:57692"/>
    </cofactor>
</comment>
<organism evidence="7 8">
    <name type="scientific">Streptomyces glomeratus</name>
    <dbReference type="NCBI Taxonomy" id="284452"/>
    <lineage>
        <taxon>Bacteria</taxon>
        <taxon>Bacillati</taxon>
        <taxon>Actinomycetota</taxon>
        <taxon>Actinomycetes</taxon>
        <taxon>Kitasatosporales</taxon>
        <taxon>Streptomycetaceae</taxon>
        <taxon>Streptomyces</taxon>
    </lineage>
</organism>
<dbReference type="SUPFAM" id="SSF56176">
    <property type="entry name" value="FAD-binding/transporter-associated domain-like"/>
    <property type="match status" value="1"/>
</dbReference>
<dbReference type="SUPFAM" id="SSF55103">
    <property type="entry name" value="FAD-linked oxidases, C-terminal domain"/>
    <property type="match status" value="1"/>
</dbReference>
<dbReference type="InterPro" id="IPR016169">
    <property type="entry name" value="FAD-bd_PCMH_sub2"/>
</dbReference>
<evidence type="ECO:0000256" key="2">
    <source>
        <dbReference type="ARBA" id="ARBA00005466"/>
    </source>
</evidence>
<proteinExistence type="inferred from homology"/>
<evidence type="ECO:0000313" key="8">
    <source>
        <dbReference type="Proteomes" id="UP001501532"/>
    </source>
</evidence>
<keyword evidence="4" id="KW-0274">FAD</keyword>
<comment type="caution">
    <text evidence="7">The sequence shown here is derived from an EMBL/GenBank/DDBJ whole genome shotgun (WGS) entry which is preliminary data.</text>
</comment>
<evidence type="ECO:0000256" key="1">
    <source>
        <dbReference type="ARBA" id="ARBA00001974"/>
    </source>
</evidence>
<protein>
    <submittedName>
        <fullName evidence="7">FAD-binding oxidoreductase</fullName>
    </submittedName>
</protein>
<feature type="domain" description="FAD-binding PCMH-type" evidence="6">
    <location>
        <begin position="36"/>
        <end position="206"/>
    </location>
</feature>
<keyword evidence="5" id="KW-0560">Oxidoreductase</keyword>
<keyword evidence="8" id="KW-1185">Reference proteome</keyword>
<comment type="similarity">
    <text evidence="2">Belongs to the oxygen-dependent FAD-linked oxidoreductase family.</text>
</comment>
<dbReference type="InterPro" id="IPR016167">
    <property type="entry name" value="FAD-bd_PCMH_sub1"/>
</dbReference>
<dbReference type="InterPro" id="IPR050416">
    <property type="entry name" value="FAD-linked_Oxidoreductase"/>
</dbReference>
<dbReference type="Gene3D" id="3.30.465.10">
    <property type="match status" value="1"/>
</dbReference>
<dbReference type="PANTHER" id="PTHR42973">
    <property type="entry name" value="BINDING OXIDOREDUCTASE, PUTATIVE (AFU_ORTHOLOGUE AFUA_1G17690)-RELATED"/>
    <property type="match status" value="1"/>
</dbReference>
<keyword evidence="3" id="KW-0285">Flavoprotein</keyword>
<evidence type="ECO:0000256" key="3">
    <source>
        <dbReference type="ARBA" id="ARBA00022630"/>
    </source>
</evidence>
<name>A0ABP6L1S0_9ACTN</name>
<dbReference type="Gene3D" id="3.40.462.20">
    <property type="match status" value="1"/>
</dbReference>
<dbReference type="PROSITE" id="PS51387">
    <property type="entry name" value="FAD_PCMH"/>
    <property type="match status" value="1"/>
</dbReference>
<accession>A0ABP6L1S0</accession>
<dbReference type="RefSeq" id="WP_234516447.1">
    <property type="nucleotide sequence ID" value="NZ_BAAAUF010000008.1"/>
</dbReference>
<dbReference type="EMBL" id="BAAAUF010000008">
    <property type="protein sequence ID" value="GAA3029995.1"/>
    <property type="molecule type" value="Genomic_DNA"/>
</dbReference>
<dbReference type="Pfam" id="PF01565">
    <property type="entry name" value="FAD_binding_4"/>
    <property type="match status" value="1"/>
</dbReference>
<reference evidence="8" key="1">
    <citation type="journal article" date="2019" name="Int. J. Syst. Evol. Microbiol.">
        <title>The Global Catalogue of Microorganisms (GCM) 10K type strain sequencing project: providing services to taxonomists for standard genome sequencing and annotation.</title>
        <authorList>
            <consortium name="The Broad Institute Genomics Platform"/>
            <consortium name="The Broad Institute Genome Sequencing Center for Infectious Disease"/>
            <person name="Wu L."/>
            <person name="Ma J."/>
        </authorList>
    </citation>
    <scope>NUCLEOTIDE SEQUENCE [LARGE SCALE GENOMIC DNA]</scope>
    <source>
        <strain evidence="8">JCM 9091</strain>
    </source>
</reference>
<sequence>MARAARRTLAGICPDRVITPDHPRYDATRLLFNGMYDHHPALIVLPRTPGELQDVVRAARDTGLPVAVRGAGHNIAGSGGVEDGLVIDLRLLDRVELDPGTRTARVQGGATWAQFDATAARHGLAVTGGTFDTTGVGGLTLGGGIGHLMGKYGLSCDNVLSYSLTTAEGGRLAVDTESDPELDWALRGAGHNFGVVDEFTFRLHPLERVHGGTVAYPQHEMAAAVRLFRELMTEAPDELVCILLLERYGHAQIPAAVMSVSYCGTDAEYIASLEKKLRGPEVLDWQIQERPYIAMQQILGRLRYGLRHYWSARCTAELPDELVETLVQRFKAGKWRGDFNDTVYLEAFNGAVRREPERPSAVPFRDARFNVTGMAIWEPAWADEEQIAWAKSVSAAAEPWAVSGDGYINYVTDGGAGGTGTDAAQRAVRTYGVEGHRRLTALKRRLDPDNFFRSNYNIEPAR</sequence>
<evidence type="ECO:0000313" key="7">
    <source>
        <dbReference type="EMBL" id="GAA3029995.1"/>
    </source>
</evidence>
<dbReference type="InterPro" id="IPR036318">
    <property type="entry name" value="FAD-bd_PCMH-like_sf"/>
</dbReference>
<dbReference type="Pfam" id="PF08031">
    <property type="entry name" value="BBE"/>
    <property type="match status" value="1"/>
</dbReference>
<gene>
    <name evidence="7" type="ORF">GCM10010448_09990</name>
</gene>
<evidence type="ECO:0000256" key="4">
    <source>
        <dbReference type="ARBA" id="ARBA00022827"/>
    </source>
</evidence>
<dbReference type="Proteomes" id="UP001501532">
    <property type="component" value="Unassembled WGS sequence"/>
</dbReference>
<dbReference type="InterPro" id="IPR016166">
    <property type="entry name" value="FAD-bd_PCMH"/>
</dbReference>
<dbReference type="InterPro" id="IPR016164">
    <property type="entry name" value="FAD-linked_Oxase-like_C"/>
</dbReference>
<dbReference type="Gene3D" id="3.30.43.10">
    <property type="entry name" value="Uridine Diphospho-n-acetylenolpyruvylglucosamine Reductase, domain 2"/>
    <property type="match status" value="1"/>
</dbReference>
<evidence type="ECO:0000259" key="6">
    <source>
        <dbReference type="PROSITE" id="PS51387"/>
    </source>
</evidence>
<dbReference type="InterPro" id="IPR006094">
    <property type="entry name" value="Oxid_FAD_bind_N"/>
</dbReference>
<dbReference type="PANTHER" id="PTHR42973:SF39">
    <property type="entry name" value="FAD-BINDING PCMH-TYPE DOMAIN-CONTAINING PROTEIN"/>
    <property type="match status" value="1"/>
</dbReference>
<dbReference type="InterPro" id="IPR012951">
    <property type="entry name" value="BBE"/>
</dbReference>
<evidence type="ECO:0000256" key="5">
    <source>
        <dbReference type="ARBA" id="ARBA00023002"/>
    </source>
</evidence>